<dbReference type="Proteomes" id="UP000035489">
    <property type="component" value="Unassembled WGS sequence"/>
</dbReference>
<sequence>MLMKSLDRLEETLDLETAALLSRDLRNLDEFNRRKSQSLLEISRMVRAAETLAFDGIAAKRFERLKIKLERNQEILQRHMRAVQEISSIISGAIQAAESDSTYSAHMVRGGFGA</sequence>
<dbReference type="GO" id="GO:0044780">
    <property type="term" value="P:bacterial-type flagellum assembly"/>
    <property type="evidence" value="ECO:0007669"/>
    <property type="project" value="InterPro"/>
</dbReference>
<name>A0A0H1RGX8_9HYPH</name>
<proteinExistence type="predicted"/>
<comment type="caution">
    <text evidence="1">The sequence shown here is derived from an EMBL/GenBank/DDBJ whole genome shotgun (WGS) entry which is preliminary data.</text>
</comment>
<gene>
    <name evidence="1" type="ORF">AA309_03440</name>
</gene>
<evidence type="ECO:0000313" key="1">
    <source>
        <dbReference type="EMBL" id="KLK94309.1"/>
    </source>
</evidence>
<keyword evidence="2" id="KW-1185">Reference proteome</keyword>
<dbReference type="EMBL" id="LCYG01000014">
    <property type="protein sequence ID" value="KLK94309.1"/>
    <property type="molecule type" value="Genomic_DNA"/>
</dbReference>
<dbReference type="OrthoDB" id="7871570at2"/>
<dbReference type="PATRIC" id="fig|1225564.3.peg.932"/>
<evidence type="ECO:0000313" key="2">
    <source>
        <dbReference type="Proteomes" id="UP000035489"/>
    </source>
</evidence>
<accession>A0A0H1RGX8</accession>
<dbReference type="InterPro" id="IPR036679">
    <property type="entry name" value="FlgN-like_sf"/>
</dbReference>
<dbReference type="SUPFAM" id="SSF140566">
    <property type="entry name" value="FlgN-like"/>
    <property type="match status" value="1"/>
</dbReference>
<protein>
    <recommendedName>
        <fullName evidence="3">Flagellar protein FlgN</fullName>
    </recommendedName>
</protein>
<reference evidence="1 2" key="1">
    <citation type="submission" date="2015-05" db="EMBL/GenBank/DDBJ databases">
        <title>Draft genome sequence of Microvirga vignae strain BR3299, a novel nitrogen fixing bacteria isolated from Brazil semi-aired region.</title>
        <authorList>
            <person name="Zilli J.E."/>
            <person name="Passos S.R."/>
            <person name="Leite J."/>
            <person name="Baldani J.I."/>
            <person name="Xavier G.R."/>
            <person name="Rumjaneck N.G."/>
            <person name="Simoes-Araujo J.L."/>
        </authorList>
    </citation>
    <scope>NUCLEOTIDE SEQUENCE [LARGE SCALE GENOMIC DNA]</scope>
    <source>
        <strain evidence="1 2">BR3299</strain>
    </source>
</reference>
<organism evidence="1 2">
    <name type="scientific">Microvirga vignae</name>
    <dbReference type="NCBI Taxonomy" id="1225564"/>
    <lineage>
        <taxon>Bacteria</taxon>
        <taxon>Pseudomonadati</taxon>
        <taxon>Pseudomonadota</taxon>
        <taxon>Alphaproteobacteria</taxon>
        <taxon>Hyphomicrobiales</taxon>
        <taxon>Methylobacteriaceae</taxon>
        <taxon>Microvirga</taxon>
    </lineage>
</organism>
<dbReference type="STRING" id="1225564.AA309_03440"/>
<evidence type="ECO:0008006" key="3">
    <source>
        <dbReference type="Google" id="ProtNLM"/>
    </source>
</evidence>
<dbReference type="AlphaFoldDB" id="A0A0H1RGX8"/>